<evidence type="ECO:0000313" key="2">
    <source>
        <dbReference type="Proteomes" id="UP000318825"/>
    </source>
</evidence>
<dbReference type="EMBL" id="BJNF01000010">
    <property type="protein sequence ID" value="GEC14535.1"/>
    <property type="molecule type" value="Genomic_DNA"/>
</dbReference>
<evidence type="ECO:0000313" key="1">
    <source>
        <dbReference type="EMBL" id="GEC14535.1"/>
    </source>
</evidence>
<sequence>MRDHLLRVASRGKTCARDHFRDAFTGFLWFRLGPRAAPLGFRRAFAIGAASPERRTFCENLAIVLIVTTRTIVTIIATGTVVASVAARALLPGIAGTTRTVAVGTILSRAIEARTIIGATVITRTVALRTIKLAGTAIGARSSLNAILAWLRKSWTPRAVTRRSRPAAIITRAGVTFLPRLVAASVAPLPVAELLARSARTTVGSTA</sequence>
<comment type="caution">
    <text evidence="1">The sequence shown here is derived from an EMBL/GenBank/DDBJ whole genome shotgun (WGS) entry which is preliminary data.</text>
</comment>
<organism evidence="1 2">
    <name type="scientific">Nitrobacter winogradskyi</name>
    <name type="common">Nitrobacter agilis</name>
    <dbReference type="NCBI Taxonomy" id="913"/>
    <lineage>
        <taxon>Bacteria</taxon>
        <taxon>Pseudomonadati</taxon>
        <taxon>Pseudomonadota</taxon>
        <taxon>Alphaproteobacteria</taxon>
        <taxon>Hyphomicrobiales</taxon>
        <taxon>Nitrobacteraceae</taxon>
        <taxon>Nitrobacter</taxon>
    </lineage>
</organism>
<proteinExistence type="predicted"/>
<gene>
    <name evidence="1" type="ORF">NWI01_04270</name>
</gene>
<accession>A0A4Y3W7J1</accession>
<protein>
    <submittedName>
        <fullName evidence="1">Uncharacterized protein</fullName>
    </submittedName>
</protein>
<dbReference type="AlphaFoldDB" id="A0A4Y3W7J1"/>
<dbReference type="Proteomes" id="UP000318825">
    <property type="component" value="Unassembled WGS sequence"/>
</dbReference>
<reference evidence="1 2" key="1">
    <citation type="submission" date="2019-06" db="EMBL/GenBank/DDBJ databases">
        <title>Whole genome shotgun sequence of Nitrobacter winogradskyi NBRC 14297.</title>
        <authorList>
            <person name="Hosoyama A."/>
            <person name="Uohara A."/>
            <person name="Ohji S."/>
            <person name="Ichikawa N."/>
        </authorList>
    </citation>
    <scope>NUCLEOTIDE SEQUENCE [LARGE SCALE GENOMIC DNA]</scope>
    <source>
        <strain evidence="1 2">NBRC 14297</strain>
    </source>
</reference>
<name>A0A4Y3W7J1_NITWI</name>